<dbReference type="STRING" id="82374.NZ47_07610"/>
<dbReference type="EMBL" id="JSCE01000157">
    <property type="protein sequence ID" value="KHM51954.1"/>
    <property type="molecule type" value="Genomic_DNA"/>
</dbReference>
<dbReference type="Gene3D" id="3.30.2310.20">
    <property type="entry name" value="RelE-like"/>
    <property type="match status" value="1"/>
</dbReference>
<keyword evidence="2" id="KW-1185">Reference proteome</keyword>
<evidence type="ECO:0000313" key="2">
    <source>
        <dbReference type="Proteomes" id="UP000030993"/>
    </source>
</evidence>
<gene>
    <name evidence="1" type="ORF">NZ47_07610</name>
</gene>
<name>A0A0B2JWG7_9FIRM</name>
<dbReference type="Proteomes" id="UP000030993">
    <property type="component" value="Unassembled WGS sequence"/>
</dbReference>
<dbReference type="InterPro" id="IPR035093">
    <property type="entry name" value="RelE/ParE_toxin_dom_sf"/>
</dbReference>
<comment type="caution">
    <text evidence="1">The sequence shown here is derived from an EMBL/GenBank/DDBJ whole genome shotgun (WGS) entry which is preliminary data.</text>
</comment>
<protein>
    <submittedName>
        <fullName evidence="1">Toxin RelE</fullName>
    </submittedName>
</protein>
<dbReference type="RefSeq" id="WP_039208689.1">
    <property type="nucleotide sequence ID" value="NZ_JSCE01000157.1"/>
</dbReference>
<reference evidence="1 2" key="1">
    <citation type="journal article" date="2013" name="PLoS ONE">
        <title>Identification and characterization of three novel lipases belonging to families II and V from Anaerovibrio lipolyticus 5ST.</title>
        <authorList>
            <person name="Prive F."/>
            <person name="Kaderbhai N.N."/>
            <person name="Girdwood S."/>
            <person name="Worgan H.J."/>
            <person name="Pinloche E."/>
            <person name="Scollan N.D."/>
            <person name="Huws S.A."/>
            <person name="Newbold C.J."/>
        </authorList>
    </citation>
    <scope>NUCLEOTIDE SEQUENCE [LARGE SCALE GENOMIC DNA]</scope>
    <source>
        <strain evidence="1 2">5S</strain>
    </source>
</reference>
<dbReference type="SUPFAM" id="SSF143011">
    <property type="entry name" value="RelE-like"/>
    <property type="match status" value="1"/>
</dbReference>
<evidence type="ECO:0000313" key="1">
    <source>
        <dbReference type="EMBL" id="KHM51954.1"/>
    </source>
</evidence>
<organism evidence="1 2">
    <name type="scientific">Anaerovibrio lipolyticus</name>
    <dbReference type="NCBI Taxonomy" id="82374"/>
    <lineage>
        <taxon>Bacteria</taxon>
        <taxon>Bacillati</taxon>
        <taxon>Bacillota</taxon>
        <taxon>Negativicutes</taxon>
        <taxon>Selenomonadales</taxon>
        <taxon>Selenomonadaceae</taxon>
        <taxon>Anaerovibrio</taxon>
    </lineage>
</organism>
<accession>A0A0B2JWG7</accession>
<proteinExistence type="predicted"/>
<dbReference type="AlphaFoldDB" id="A0A0B2JWG7"/>
<sequence>MSWSIEYIPEAEDDLDRLDGSQRNIVLKGISKVAKNPLPTDEGGYGKPLGNKHGINLSGLLKIKLLKLGIRIVYDLKRDEKGMRIIIIGVRADNDVYELAEKRIQKL</sequence>